<dbReference type="SUPFAM" id="SSF53474">
    <property type="entry name" value="alpha/beta-Hydrolases"/>
    <property type="match status" value="1"/>
</dbReference>
<keyword evidence="4" id="KW-1185">Reference proteome</keyword>
<dbReference type="OrthoDB" id="19653at2759"/>
<dbReference type="Gene3D" id="3.40.50.1820">
    <property type="entry name" value="alpha/beta hydrolase"/>
    <property type="match status" value="1"/>
</dbReference>
<dbReference type="InterPro" id="IPR050309">
    <property type="entry name" value="Type-B_Carboxylest/Lipase"/>
</dbReference>
<accession>A0A1J1I6E8</accession>
<name>A0A1J1I6E8_9DIPT</name>
<dbReference type="AlphaFoldDB" id="A0A1J1I6E8"/>
<feature type="domain" description="Carboxylesterase type B" evidence="2">
    <location>
        <begin position="21"/>
        <end position="525"/>
    </location>
</feature>
<gene>
    <name evidence="3" type="primary">similar to Esterase B1</name>
    <name evidence="3" type="ORF">CLUMA_CG009228</name>
</gene>
<reference evidence="3 4" key="1">
    <citation type="submission" date="2015-04" db="EMBL/GenBank/DDBJ databases">
        <authorList>
            <person name="Syromyatnikov M.Y."/>
            <person name="Popov V.N."/>
        </authorList>
    </citation>
    <scope>NUCLEOTIDE SEQUENCE [LARGE SCALE GENOMIC DNA]</scope>
</reference>
<evidence type="ECO:0000259" key="2">
    <source>
        <dbReference type="Pfam" id="PF00135"/>
    </source>
</evidence>
<evidence type="ECO:0000313" key="4">
    <source>
        <dbReference type="Proteomes" id="UP000183832"/>
    </source>
</evidence>
<dbReference type="PANTHER" id="PTHR11559">
    <property type="entry name" value="CARBOXYLESTERASE"/>
    <property type="match status" value="1"/>
</dbReference>
<dbReference type="Pfam" id="PF00135">
    <property type="entry name" value="COesterase"/>
    <property type="match status" value="1"/>
</dbReference>
<evidence type="ECO:0000256" key="1">
    <source>
        <dbReference type="ARBA" id="ARBA00023180"/>
    </source>
</evidence>
<protein>
    <submittedName>
        <fullName evidence="3">CLUMA_CG009228, isoform A</fullName>
    </submittedName>
</protein>
<evidence type="ECO:0000313" key="3">
    <source>
        <dbReference type="EMBL" id="CRK95771.1"/>
    </source>
</evidence>
<dbReference type="InterPro" id="IPR029058">
    <property type="entry name" value="AB_hydrolase_fold"/>
</dbReference>
<proteinExistence type="predicted"/>
<organism evidence="3 4">
    <name type="scientific">Clunio marinus</name>
    <dbReference type="NCBI Taxonomy" id="568069"/>
    <lineage>
        <taxon>Eukaryota</taxon>
        <taxon>Metazoa</taxon>
        <taxon>Ecdysozoa</taxon>
        <taxon>Arthropoda</taxon>
        <taxon>Hexapoda</taxon>
        <taxon>Insecta</taxon>
        <taxon>Pterygota</taxon>
        <taxon>Neoptera</taxon>
        <taxon>Endopterygota</taxon>
        <taxon>Diptera</taxon>
        <taxon>Nematocera</taxon>
        <taxon>Chironomoidea</taxon>
        <taxon>Chironomidae</taxon>
        <taxon>Clunio</taxon>
    </lineage>
</organism>
<dbReference type="STRING" id="568069.A0A1J1I6E8"/>
<dbReference type="Proteomes" id="UP000183832">
    <property type="component" value="Unassembled WGS sequence"/>
</dbReference>
<sequence length="541" mass="62862">MIFRHHRQLWNITKSFFHEMKTVTVSQGVVRGCREELPNGKSFLRFSGIPYAKPPINELRFKSPQKLLKFEEDEIDCTKERDACFHKCTLKKEYVGSEDCLNLNIYVPEQTDSNEQLAVMVYIHGGGYKYDSNSKDLYSPEYLLMENVIVVTVNYRLQALGFMWLPKKGIPGNAGLKDQQMALEWIHENISIFNGDPQKICLFGESGGAGSVHLHVLNPKSRKFINNAICQSGTAINDWAFYGQNEETVRTSTKDLYDNCDKVLTTEDRNVWIRNKWRMVIEEESDDAFITESSIKSLMKQAGEINFPIIFGTNNGDGIIVVASIISRNKLKFVNENFISIIPRSLEIESREEAEKVAQQIKKFYLNDNDLSMENVEDFVRLRTDVDYLFAQTIANDLNVRYQPGLKQFLYEFQFDGKLNLQKKGMNWGHLPVAGHADDIFYLFGGSLADKIELDEISRESKMRQLMCKLWTNFAKFNDPTPDHNNPLPFKWTPIDKNEVDFSYLVINDNMKMSRNLNKSRMDFWRKLYRKWNKDYMNAQI</sequence>
<dbReference type="InterPro" id="IPR002018">
    <property type="entry name" value="CarbesteraseB"/>
</dbReference>
<keyword evidence="1" id="KW-0325">Glycoprotein</keyword>
<dbReference type="EMBL" id="CVRI01000042">
    <property type="protein sequence ID" value="CRK95771.1"/>
    <property type="molecule type" value="Genomic_DNA"/>
</dbReference>